<dbReference type="InterPro" id="IPR036388">
    <property type="entry name" value="WH-like_DNA-bd_sf"/>
</dbReference>
<evidence type="ECO:0000313" key="7">
    <source>
        <dbReference type="Proteomes" id="UP001500668"/>
    </source>
</evidence>
<keyword evidence="1" id="KW-0805">Transcription regulation</keyword>
<evidence type="ECO:0000259" key="5">
    <source>
        <dbReference type="PROSITE" id="PS50949"/>
    </source>
</evidence>
<dbReference type="SMART" id="SM00345">
    <property type="entry name" value="HTH_GNTR"/>
    <property type="match status" value="1"/>
</dbReference>
<gene>
    <name evidence="6" type="ORF">GCM10010394_49830</name>
</gene>
<dbReference type="Gene3D" id="1.10.10.10">
    <property type="entry name" value="Winged helix-like DNA-binding domain superfamily/Winged helix DNA-binding domain"/>
    <property type="match status" value="1"/>
</dbReference>
<accession>A0ABN1GLB8</accession>
<dbReference type="PRINTS" id="PR00035">
    <property type="entry name" value="HTHGNTR"/>
</dbReference>
<dbReference type="PANTHER" id="PTHR44846:SF17">
    <property type="entry name" value="GNTR-FAMILY TRANSCRIPTIONAL REGULATOR"/>
    <property type="match status" value="1"/>
</dbReference>
<comment type="caution">
    <text evidence="6">The sequence shown here is derived from an EMBL/GenBank/DDBJ whole genome shotgun (WGS) entry which is preliminary data.</text>
</comment>
<evidence type="ECO:0000256" key="3">
    <source>
        <dbReference type="ARBA" id="ARBA00023163"/>
    </source>
</evidence>
<keyword evidence="7" id="KW-1185">Reference proteome</keyword>
<feature type="domain" description="HTH gntR-type" evidence="5">
    <location>
        <begin position="24"/>
        <end position="92"/>
    </location>
</feature>
<dbReference type="CDD" id="cd07377">
    <property type="entry name" value="WHTH_GntR"/>
    <property type="match status" value="1"/>
</dbReference>
<evidence type="ECO:0000313" key="6">
    <source>
        <dbReference type="EMBL" id="GAA0613913.1"/>
    </source>
</evidence>
<dbReference type="PROSITE" id="PS50949">
    <property type="entry name" value="HTH_GNTR"/>
    <property type="match status" value="1"/>
</dbReference>
<evidence type="ECO:0000256" key="4">
    <source>
        <dbReference type="SAM" id="MobiDB-lite"/>
    </source>
</evidence>
<dbReference type="Pfam" id="PF00392">
    <property type="entry name" value="GntR"/>
    <property type="match status" value="1"/>
</dbReference>
<dbReference type="PANTHER" id="PTHR44846">
    <property type="entry name" value="MANNOSYL-D-GLYCERATE TRANSPORT/METABOLISM SYSTEM REPRESSOR MNGR-RELATED"/>
    <property type="match status" value="1"/>
</dbReference>
<protein>
    <recommendedName>
        <fullName evidence="5">HTH gntR-type domain-containing protein</fullName>
    </recommendedName>
</protein>
<dbReference type="InterPro" id="IPR050679">
    <property type="entry name" value="Bact_HTH_transcr_reg"/>
</dbReference>
<evidence type="ECO:0000256" key="1">
    <source>
        <dbReference type="ARBA" id="ARBA00023015"/>
    </source>
</evidence>
<keyword evidence="2" id="KW-0238">DNA-binding</keyword>
<evidence type="ECO:0000256" key="2">
    <source>
        <dbReference type="ARBA" id="ARBA00023125"/>
    </source>
</evidence>
<proteinExistence type="predicted"/>
<dbReference type="Proteomes" id="UP001500668">
    <property type="component" value="Unassembled WGS sequence"/>
</dbReference>
<keyword evidence="3" id="KW-0804">Transcription</keyword>
<sequence>MLVGGRSIGGMTFVPEPLDPDDSRPPYEQVASSLGAAIRTRRLAPGEKLPSHSKLTELYGFARATIQRALRDLEDEGLVVSRKGSGVYVRNRTERPAGLRPYVEQAFSSQNVSIDFAGFSSETLHAALQDPIDKIRIGRLTPASINIRILVPDMSVPQAAPVRMSDGADDVRLRNRMHGLMVGFTRGIANQVHELSLLSLVPETRVQVRVHSGTQFFKLYVVNQEDAFFGYYPIRPNKVVAQGEAIEIYDLIGPDATLFHYSINEGESSSGAKQVEQARMWFDSVWTTIGRDFDPDGE</sequence>
<dbReference type="InterPro" id="IPR000524">
    <property type="entry name" value="Tscrpt_reg_HTH_GntR"/>
</dbReference>
<name>A0ABN1GLB8_9ACTN</name>
<dbReference type="EMBL" id="BAAACA010000035">
    <property type="protein sequence ID" value="GAA0613913.1"/>
    <property type="molecule type" value="Genomic_DNA"/>
</dbReference>
<reference evidence="6 7" key="1">
    <citation type="journal article" date="2019" name="Int. J. Syst. Evol. Microbiol.">
        <title>The Global Catalogue of Microorganisms (GCM) 10K type strain sequencing project: providing services to taxonomists for standard genome sequencing and annotation.</title>
        <authorList>
            <consortium name="The Broad Institute Genomics Platform"/>
            <consortium name="The Broad Institute Genome Sequencing Center for Infectious Disease"/>
            <person name="Wu L."/>
            <person name="Ma J."/>
        </authorList>
    </citation>
    <scope>NUCLEOTIDE SEQUENCE [LARGE SCALE GENOMIC DNA]</scope>
    <source>
        <strain evidence="6 7">JCM 5067</strain>
    </source>
</reference>
<dbReference type="SUPFAM" id="SSF46785">
    <property type="entry name" value="Winged helix' DNA-binding domain"/>
    <property type="match status" value="1"/>
</dbReference>
<organism evidence="6 7">
    <name type="scientific">Streptomyces crystallinus</name>
    <dbReference type="NCBI Taxonomy" id="68191"/>
    <lineage>
        <taxon>Bacteria</taxon>
        <taxon>Bacillati</taxon>
        <taxon>Actinomycetota</taxon>
        <taxon>Actinomycetes</taxon>
        <taxon>Kitasatosporales</taxon>
        <taxon>Streptomycetaceae</taxon>
        <taxon>Streptomyces</taxon>
    </lineage>
</organism>
<feature type="region of interest" description="Disordered" evidence="4">
    <location>
        <begin position="1"/>
        <end position="26"/>
    </location>
</feature>
<dbReference type="InterPro" id="IPR036390">
    <property type="entry name" value="WH_DNA-bd_sf"/>
</dbReference>